<sequence>MTLPFLYIKATFFHSFCRAHVCGLKTDHVQRVIVRGALLFHLFSAPLHFFLSSPLFLFSGMRSRLVIDPVWKPIDAQTYKETMSAFAAEASALGFIGLDLEWTTKQVFLDDDEKPRVHVGKVATVQLSTRSTTMVIRLCDVCALLDGTCHDPLAPLSRHWPCHRVGERENSKSLLATVQSDLHKMLADASVIKVGVGIMGDKKKLEADYEDISLASCVDLNVLAQHVDEREGGESRRHPFSLKDLLHLCCHRHLAKDVFVVRSDWGGGLGALSPAQIRYAAEDAEASFDISLALLERCGCHFSEAACDSSHAQRILAPLIAVAAKPTRGASGKKAKDTDGDDCAAARSGTLLCGRSKPYYDNINVYDVNMRLVFTVDLSKAKWYVYKKKLAKVVEWRPDPSSTDGGAVQIAAIQLSFAPDFSKYNDAHIRKNMDYFKQPKENVCVVCGGGGGSQHTLVRFAMVPFMYRKHFPSVYMSHNSYDLVLVCTTCFPKARGVYERATRRIADVFQVPIAPLTPRDLAAFRQEIARRREALPSDLRRYEAEAEGGAALAVHPELLLQVMDEYAEMCACREEILTIFKYAKALAAHFSAVEQQTLPPQRLEEMSAFVALHAPKYPFYDSACSSQEEQAAVLAADPTGPEVAHFILQGCRGAGSFNRTFREVLAEYWFRSHSYLLEVMAPTTRAEEKQDTAATTAAAPATLHPSLVDSHGFFVVRALLAAHASDHPADPLSAERAIGRFILQWRSVFCDSLAPQHMPQGWRKEDGVLL</sequence>
<evidence type="ECO:0000256" key="4">
    <source>
        <dbReference type="ARBA" id="ARBA00022801"/>
    </source>
</evidence>
<dbReference type="GO" id="GO:0005634">
    <property type="term" value="C:nucleus"/>
    <property type="evidence" value="ECO:0007669"/>
    <property type="project" value="UniProtKB-SubCell"/>
</dbReference>
<evidence type="ECO:0000259" key="10">
    <source>
        <dbReference type="Pfam" id="PF01612"/>
    </source>
</evidence>
<dbReference type="InterPro" id="IPR051132">
    <property type="entry name" value="3-5_Exonuclease_domain"/>
</dbReference>
<proteinExistence type="predicted"/>
<accession>S9UKD9</accession>
<keyword evidence="2" id="KW-0540">Nuclease</keyword>
<dbReference type="Gene3D" id="3.30.420.10">
    <property type="entry name" value="Ribonuclease H-like superfamily/Ribonuclease H"/>
    <property type="match status" value="1"/>
</dbReference>
<dbReference type="InterPro" id="IPR036397">
    <property type="entry name" value="RNaseH_sf"/>
</dbReference>
<keyword evidence="3" id="KW-0479">Metal-binding</keyword>
<dbReference type="PANTHER" id="PTHR13620:SF109">
    <property type="entry name" value="3'-5' EXONUCLEASE"/>
    <property type="match status" value="1"/>
</dbReference>
<dbReference type="GO" id="GO:0003676">
    <property type="term" value="F:nucleic acid binding"/>
    <property type="evidence" value="ECO:0007669"/>
    <property type="project" value="InterPro"/>
</dbReference>
<dbReference type="EMBL" id="ATMH01008070">
    <property type="protein sequence ID" value="EPY22889.1"/>
    <property type="molecule type" value="Genomic_DNA"/>
</dbReference>
<dbReference type="SUPFAM" id="SSF53098">
    <property type="entry name" value="Ribonuclease H-like"/>
    <property type="match status" value="1"/>
</dbReference>
<keyword evidence="7" id="KW-0539">Nucleus</keyword>
<evidence type="ECO:0000256" key="5">
    <source>
        <dbReference type="ARBA" id="ARBA00022839"/>
    </source>
</evidence>
<evidence type="ECO:0000313" key="13">
    <source>
        <dbReference type="Proteomes" id="UP000015354"/>
    </source>
</evidence>
<comment type="caution">
    <text evidence="12">The sequence shown here is derived from an EMBL/GenBank/DDBJ whole genome shotgun (WGS) entry which is preliminary data.</text>
</comment>
<dbReference type="GO" id="GO:0046872">
    <property type="term" value="F:metal ion binding"/>
    <property type="evidence" value="ECO:0007669"/>
    <property type="project" value="UniProtKB-KW"/>
</dbReference>
<evidence type="ECO:0000256" key="8">
    <source>
        <dbReference type="ARBA" id="ARBA00040531"/>
    </source>
</evidence>
<name>S9UKD9_9TRYP</name>
<dbReference type="AlphaFoldDB" id="S9UKD9"/>
<evidence type="ECO:0000256" key="9">
    <source>
        <dbReference type="ARBA" id="ARBA00042761"/>
    </source>
</evidence>
<reference evidence="12" key="2">
    <citation type="submission" date="2013-03" db="EMBL/GenBank/DDBJ databases">
        <authorList>
            <person name="Motta M.C.M."/>
            <person name="Martins A.C.A."/>
            <person name="Preta C.M.C.C."/>
            <person name="Silva R."/>
            <person name="de Souza S.S."/>
            <person name="Klein C.C."/>
            <person name="de Almeida L.G.P."/>
            <person name="Cunha O.L."/>
            <person name="Colabardini A.C."/>
            <person name="Lima B.A."/>
            <person name="Machado C.R."/>
            <person name="Soares C.M.A."/>
            <person name="de Menezes C.B.A."/>
            <person name="Bartolomeu D.C."/>
            <person name="Grisard E.C."/>
            <person name="Fantinatti-Garboggini F."/>
            <person name="Rodrigues-Luiz G.F."/>
            <person name="Wagner G."/>
            <person name="Goldman G.H."/>
            <person name="Fietto J.L.R."/>
            <person name="Ciapina L.P."/>
            <person name="Brocchi M."/>
            <person name="Elias M.C."/>
            <person name="Goldman M.H.S."/>
            <person name="Sagot M.-F."/>
            <person name="Pereira M."/>
            <person name="Stoco P.H."/>
            <person name="Teixeira S.M.R."/>
            <person name="de Mendonca-Neto R.P."/>
            <person name="Maciel T.E.F."/>
            <person name="Mendes T.A.O."/>
            <person name="Urmenyi T.P."/>
            <person name="Teixeira M.M.G."/>
            <person name="de Camargo E.F.P."/>
            <person name="de Sousa W."/>
            <person name="Schenkman S."/>
            <person name="de Vasconcelos A.T.R."/>
        </authorList>
    </citation>
    <scope>NUCLEOTIDE SEQUENCE</scope>
</reference>
<evidence type="ECO:0000313" key="12">
    <source>
        <dbReference type="EMBL" id="EPY29398.1"/>
    </source>
</evidence>
<keyword evidence="4" id="KW-0378">Hydrolase</keyword>
<dbReference type="Proteomes" id="UP000015354">
    <property type="component" value="Unassembled WGS sequence"/>
</dbReference>
<evidence type="ECO:0000256" key="6">
    <source>
        <dbReference type="ARBA" id="ARBA00022842"/>
    </source>
</evidence>
<evidence type="ECO:0000313" key="11">
    <source>
        <dbReference type="EMBL" id="EPY22889.1"/>
    </source>
</evidence>
<keyword evidence="6" id="KW-0460">Magnesium</keyword>
<dbReference type="GO" id="GO:0008408">
    <property type="term" value="F:3'-5' exonuclease activity"/>
    <property type="evidence" value="ECO:0007669"/>
    <property type="project" value="InterPro"/>
</dbReference>
<dbReference type="InterPro" id="IPR002562">
    <property type="entry name" value="3'-5'_exonuclease_dom"/>
</dbReference>
<dbReference type="PANTHER" id="PTHR13620">
    <property type="entry name" value="3-5 EXONUCLEASE"/>
    <property type="match status" value="1"/>
</dbReference>
<reference evidence="12 13" key="1">
    <citation type="journal article" date="2013" name="PLoS ONE">
        <title>Predicting the Proteins of Angomonas deanei, Strigomonas culicis and Their Respective Endosymbionts Reveals New Aspects of the Trypanosomatidae Family.</title>
        <authorList>
            <person name="Motta M.C."/>
            <person name="Martins A.C."/>
            <person name="de Souza S.S."/>
            <person name="Catta-Preta C.M."/>
            <person name="Silva R."/>
            <person name="Klein C.C."/>
            <person name="de Almeida L.G."/>
            <person name="de Lima Cunha O."/>
            <person name="Ciapina L.P."/>
            <person name="Brocchi M."/>
            <person name="Colabardini A.C."/>
            <person name="de Araujo Lima B."/>
            <person name="Machado C.R."/>
            <person name="de Almeida Soares C.M."/>
            <person name="Probst C.M."/>
            <person name="de Menezes C.B."/>
            <person name="Thompson C.E."/>
            <person name="Bartholomeu D.C."/>
            <person name="Gradia D.F."/>
            <person name="Pavoni D.P."/>
            <person name="Grisard E.C."/>
            <person name="Fantinatti-Garboggini F."/>
            <person name="Marchini F.K."/>
            <person name="Rodrigues-Luiz G.F."/>
            <person name="Wagner G."/>
            <person name="Goldman G.H."/>
            <person name="Fietto J.L."/>
            <person name="Elias M.C."/>
            <person name="Goldman M.H."/>
            <person name="Sagot M.F."/>
            <person name="Pereira M."/>
            <person name="Stoco P.H."/>
            <person name="de Mendonca-Neto R.P."/>
            <person name="Teixeira S.M."/>
            <person name="Maciel T.E."/>
            <person name="de Oliveira Mendes T.A."/>
            <person name="Urmenyi T.P."/>
            <person name="de Souza W."/>
            <person name="Schenkman S."/>
            <person name="de Vasconcelos A.T."/>
        </authorList>
    </citation>
    <scope>NUCLEOTIDE SEQUENCE [LARGE SCALE GENOMIC DNA]</scope>
</reference>
<keyword evidence="13" id="KW-1185">Reference proteome</keyword>
<protein>
    <recommendedName>
        <fullName evidence="8">3'-5' exonuclease</fullName>
    </recommendedName>
    <alternativeName>
        <fullName evidence="9">Werner Syndrome-like exonuclease</fullName>
    </alternativeName>
</protein>
<dbReference type="InterPro" id="IPR012337">
    <property type="entry name" value="RNaseH-like_sf"/>
</dbReference>
<evidence type="ECO:0000256" key="7">
    <source>
        <dbReference type="ARBA" id="ARBA00023242"/>
    </source>
</evidence>
<evidence type="ECO:0000256" key="3">
    <source>
        <dbReference type="ARBA" id="ARBA00022723"/>
    </source>
</evidence>
<organism evidence="12 13">
    <name type="scientific">Strigomonas culicis</name>
    <dbReference type="NCBI Taxonomy" id="28005"/>
    <lineage>
        <taxon>Eukaryota</taxon>
        <taxon>Discoba</taxon>
        <taxon>Euglenozoa</taxon>
        <taxon>Kinetoplastea</taxon>
        <taxon>Metakinetoplastina</taxon>
        <taxon>Trypanosomatida</taxon>
        <taxon>Trypanosomatidae</taxon>
        <taxon>Strigomonadinae</taxon>
        <taxon>Strigomonas</taxon>
    </lineage>
</organism>
<dbReference type="GO" id="GO:0006139">
    <property type="term" value="P:nucleobase-containing compound metabolic process"/>
    <property type="evidence" value="ECO:0007669"/>
    <property type="project" value="InterPro"/>
</dbReference>
<dbReference type="EMBL" id="ATMH01004576">
    <property type="protein sequence ID" value="EPY29398.1"/>
    <property type="molecule type" value="Genomic_DNA"/>
</dbReference>
<evidence type="ECO:0000256" key="2">
    <source>
        <dbReference type="ARBA" id="ARBA00022722"/>
    </source>
</evidence>
<dbReference type="OrthoDB" id="1920326at2759"/>
<gene>
    <name evidence="12" type="ORF">STCU_04576</name>
    <name evidence="11" type="ORF">STCU_08070</name>
</gene>
<feature type="domain" description="3'-5' exonuclease" evidence="10">
    <location>
        <begin position="178"/>
        <end position="295"/>
    </location>
</feature>
<dbReference type="Pfam" id="PF01612">
    <property type="entry name" value="DNA_pol_A_exo1"/>
    <property type="match status" value="1"/>
</dbReference>
<evidence type="ECO:0000256" key="1">
    <source>
        <dbReference type="ARBA" id="ARBA00004123"/>
    </source>
</evidence>
<keyword evidence="5" id="KW-0269">Exonuclease</keyword>
<comment type="subcellular location">
    <subcellularLocation>
        <location evidence="1">Nucleus</location>
    </subcellularLocation>
</comment>